<comment type="caution">
    <text evidence="1">The sequence shown here is derived from an EMBL/GenBank/DDBJ whole genome shotgun (WGS) entry which is preliminary data.</text>
</comment>
<dbReference type="InterPro" id="IPR016181">
    <property type="entry name" value="Acyl_CoA_acyltransferase"/>
</dbReference>
<dbReference type="Proteomes" id="UP000053095">
    <property type="component" value="Unassembled WGS sequence"/>
</dbReference>
<accession>A0A6V8HJA4</accession>
<protein>
    <recommendedName>
        <fullName evidence="3">N-acetyltransferase domain-containing protein</fullName>
    </recommendedName>
</protein>
<dbReference type="PANTHER" id="PTHR42791">
    <property type="entry name" value="GNAT FAMILY ACETYLTRANSFERASE"/>
    <property type="match status" value="1"/>
</dbReference>
<proteinExistence type="predicted"/>
<evidence type="ECO:0000313" key="1">
    <source>
        <dbReference type="EMBL" id="GAM41879.1"/>
    </source>
</evidence>
<organism evidence="1 2">
    <name type="scientific">Talaromyces pinophilus</name>
    <name type="common">Penicillium pinophilum</name>
    <dbReference type="NCBI Taxonomy" id="128442"/>
    <lineage>
        <taxon>Eukaryota</taxon>
        <taxon>Fungi</taxon>
        <taxon>Dikarya</taxon>
        <taxon>Ascomycota</taxon>
        <taxon>Pezizomycotina</taxon>
        <taxon>Eurotiomycetes</taxon>
        <taxon>Eurotiomycetidae</taxon>
        <taxon>Eurotiales</taxon>
        <taxon>Trichocomaceae</taxon>
        <taxon>Talaromyces</taxon>
        <taxon>Talaromyces sect. Talaromyces</taxon>
    </lineage>
</organism>
<dbReference type="SUPFAM" id="SSF55729">
    <property type="entry name" value="Acyl-CoA N-acyltransferases (Nat)"/>
    <property type="match status" value="1"/>
</dbReference>
<sequence length="204" mass="22637">MPPRVSITSDIRTISNLFALAFRDIAPTVYVLRTPTSTWPVTSIPMDLLGPKMLEWTTYKQSKGGEIIEADNFAAAAIWFPPGVELPASADDDEGVVEYRAMAGKAKKEFLGDRKYWYLNMIARNPERKDPGVVRALFEPYIARARQDGVPIWLEAVSEHSKQVYEHIGFKTVATLRMGAGKAAPNGELQEGGEGVPVYAMMME</sequence>
<reference evidence="2" key="1">
    <citation type="journal article" date="2015" name="Genome Announc.">
        <title>Draft genome sequence of Talaromyces cellulolyticus strain Y-94, a source of lignocellulosic biomass-degrading enzymes.</title>
        <authorList>
            <person name="Fujii T."/>
            <person name="Koike H."/>
            <person name="Sawayama S."/>
            <person name="Yano S."/>
            <person name="Inoue H."/>
        </authorList>
    </citation>
    <scope>NUCLEOTIDE SEQUENCE [LARGE SCALE GENOMIC DNA]</scope>
    <source>
        <strain evidence="2">Y-94</strain>
    </source>
</reference>
<dbReference type="InterPro" id="IPR052523">
    <property type="entry name" value="Trichothecene_AcTrans"/>
</dbReference>
<gene>
    <name evidence="1" type="ORF">TCE0_042f15346</name>
</gene>
<keyword evidence="2" id="KW-1185">Reference proteome</keyword>
<dbReference type="Gene3D" id="3.40.630.30">
    <property type="match status" value="1"/>
</dbReference>
<name>A0A6V8HJA4_TALPI</name>
<dbReference type="EMBL" id="DF933838">
    <property type="protein sequence ID" value="GAM41879.1"/>
    <property type="molecule type" value="Genomic_DNA"/>
</dbReference>
<dbReference type="PANTHER" id="PTHR42791:SF1">
    <property type="entry name" value="N-ACETYLTRANSFERASE DOMAIN-CONTAINING PROTEIN"/>
    <property type="match status" value="1"/>
</dbReference>
<evidence type="ECO:0000313" key="2">
    <source>
        <dbReference type="Proteomes" id="UP000053095"/>
    </source>
</evidence>
<evidence type="ECO:0008006" key="3">
    <source>
        <dbReference type="Google" id="ProtNLM"/>
    </source>
</evidence>
<dbReference type="AlphaFoldDB" id="A0A6V8HJA4"/>